<dbReference type="EMBL" id="MT143462">
    <property type="protein sequence ID" value="QJA97103.1"/>
    <property type="molecule type" value="Genomic_DNA"/>
</dbReference>
<accession>A0A6M3LQT9</accession>
<protein>
    <submittedName>
        <fullName evidence="1">Uncharacterized protein</fullName>
    </submittedName>
</protein>
<reference evidence="1" key="1">
    <citation type="submission" date="2020-03" db="EMBL/GenBank/DDBJ databases">
        <title>The deep terrestrial virosphere.</title>
        <authorList>
            <person name="Holmfeldt K."/>
            <person name="Nilsson E."/>
            <person name="Simone D."/>
            <person name="Lopez-Fernandez M."/>
            <person name="Wu X."/>
            <person name="de Brujin I."/>
            <person name="Lundin D."/>
            <person name="Andersson A."/>
            <person name="Bertilsson S."/>
            <person name="Dopson M."/>
        </authorList>
    </citation>
    <scope>NUCLEOTIDE SEQUENCE</scope>
    <source>
        <strain evidence="1">MM415B06701</strain>
    </source>
</reference>
<dbReference type="AlphaFoldDB" id="A0A6M3LQT9"/>
<gene>
    <name evidence="1" type="ORF">MM415B06701_0010</name>
</gene>
<evidence type="ECO:0000313" key="1">
    <source>
        <dbReference type="EMBL" id="QJA97103.1"/>
    </source>
</evidence>
<sequence>MKSKPVNFIIYPDIYPDPHPEETLQELIERAWQAWIEYQKEINQKEITKEST</sequence>
<proteinExistence type="predicted"/>
<name>A0A6M3LQT9_9ZZZZ</name>
<organism evidence="1">
    <name type="scientific">viral metagenome</name>
    <dbReference type="NCBI Taxonomy" id="1070528"/>
    <lineage>
        <taxon>unclassified sequences</taxon>
        <taxon>metagenomes</taxon>
        <taxon>organismal metagenomes</taxon>
    </lineage>
</organism>